<protein>
    <submittedName>
        <fullName evidence="1">Uncharacterized protein</fullName>
    </submittedName>
</protein>
<accession>H6N6L8</accession>
<dbReference type="HOGENOM" id="CLU_119971_0_0_14"/>
<keyword evidence="2" id="KW-1185">Reference proteome</keyword>
<dbReference type="KEGG" id="mhe:MHC_02120"/>
<dbReference type="OrthoDB" id="9832251at2"/>
<dbReference type="EMBL" id="CP003199">
    <property type="protein sequence ID" value="AEW45290.1"/>
    <property type="molecule type" value="Genomic_DNA"/>
</dbReference>
<evidence type="ECO:0000313" key="2">
    <source>
        <dbReference type="Proteomes" id="UP000009135"/>
    </source>
</evidence>
<reference evidence="1 2" key="1">
    <citation type="journal article" date="2012" name="J. Bacteriol.">
        <title>Complete genome sequence of Mycoplasma haemocanis strain Illinois.</title>
        <authorList>
            <person name="do Nascimento N.C."/>
            <person name="Guimaraes A.M."/>
            <person name="Santos A.P."/>
            <person name="Sanmiguel P.J."/>
            <person name="Messick J.B."/>
        </authorList>
    </citation>
    <scope>NUCLEOTIDE SEQUENCE [LARGE SCALE GENOMIC DNA]</scope>
    <source>
        <strain evidence="1 2">Illinois</strain>
    </source>
</reference>
<gene>
    <name evidence="1" type="ordered locus">MHC_02120</name>
</gene>
<dbReference type="STRING" id="1111676.MHC_02120"/>
<sequence>MSSTLLKIGVVSVGVGSAGLGGLAISSHINSKKNTVKTALLSKKYKLTFSLESGEQEKAWEKVLKTYKLEAKEDLKIQEGQVTSYDVIKNWCSSNLESQYQESIFKKAKKWCVIYSTFEDKLKVDGVTLETEASTLQTKYSSLGDLKGEVDNITTSTSGGNSNGEKLKQWCKSKSDLSYSDDSNELYQKFKNHCTKEAPRQ</sequence>
<proteinExistence type="predicted"/>
<dbReference type="AlphaFoldDB" id="H6N6L8"/>
<name>H6N6L8_MYCHN</name>
<evidence type="ECO:0000313" key="1">
    <source>
        <dbReference type="EMBL" id="AEW45290.1"/>
    </source>
</evidence>
<organism evidence="1 2">
    <name type="scientific">Mycoplasma haemocanis (strain Illinois)</name>
    <dbReference type="NCBI Taxonomy" id="1111676"/>
    <lineage>
        <taxon>Bacteria</taxon>
        <taxon>Bacillati</taxon>
        <taxon>Mycoplasmatota</taxon>
        <taxon>Mollicutes</taxon>
        <taxon>Mycoplasmataceae</taxon>
        <taxon>Mycoplasma</taxon>
    </lineage>
</organism>
<dbReference type="Proteomes" id="UP000009135">
    <property type="component" value="Chromosome"/>
</dbReference>